<protein>
    <submittedName>
        <fullName evidence="1">Uncharacterized protein</fullName>
    </submittedName>
</protein>
<name>A0A4R6ICR4_9MOLU</name>
<sequence length="239" mass="27522">MKINFNKKYRYLTLFNVISVISFISLVSCNQQIENPPSSNIKNPIKNPADTDGRVIKPIKDKNPIEKIVTNEEIANRLSMWFLSLDRVDASDEKRGLKAIFNNNHILIENNGEYKFQKRSVKSLDIKYNGLFYSGFIDTIANSEILSSLPSSTIKKLFENQLIIENISPHTDKTRVMESTESNHILIKSFGRFKEFLSKNITIRENEIQDLGMSEIIKNLLKDKNVFVDELEDFNGINN</sequence>
<dbReference type="PROSITE" id="PS51257">
    <property type="entry name" value="PROKAR_LIPOPROTEIN"/>
    <property type="match status" value="1"/>
</dbReference>
<evidence type="ECO:0000313" key="2">
    <source>
        <dbReference type="Proteomes" id="UP000295518"/>
    </source>
</evidence>
<dbReference type="RefSeq" id="WP_133509980.1">
    <property type="nucleotide sequence ID" value="NZ_SNWN01000013.1"/>
</dbReference>
<dbReference type="AlphaFoldDB" id="A0A4R6ICR4"/>
<gene>
    <name evidence="1" type="ORF">EI74_0575</name>
</gene>
<reference evidence="1 2" key="1">
    <citation type="submission" date="2019-03" db="EMBL/GenBank/DDBJ databases">
        <title>Genomic Encyclopedia of Archaeal and Bacterial Type Strains, Phase II (KMG-II): from individual species to whole genera.</title>
        <authorList>
            <person name="Goeker M."/>
        </authorList>
    </citation>
    <scope>NUCLEOTIDE SEQUENCE [LARGE SCALE GENOMIC DNA]</scope>
    <source>
        <strain evidence="1 2">ATCC 700618</strain>
    </source>
</reference>
<organism evidence="1 2">
    <name type="scientific">Mycoplasma testudineum</name>
    <dbReference type="NCBI Taxonomy" id="244584"/>
    <lineage>
        <taxon>Bacteria</taxon>
        <taxon>Bacillati</taxon>
        <taxon>Mycoplasmatota</taxon>
        <taxon>Mollicutes</taxon>
        <taxon>Mycoplasmataceae</taxon>
        <taxon>Mycoplasma</taxon>
    </lineage>
</organism>
<evidence type="ECO:0000313" key="1">
    <source>
        <dbReference type="EMBL" id="TDO19772.1"/>
    </source>
</evidence>
<keyword evidence="2" id="KW-1185">Reference proteome</keyword>
<comment type="caution">
    <text evidence="1">The sequence shown here is derived from an EMBL/GenBank/DDBJ whole genome shotgun (WGS) entry which is preliminary data.</text>
</comment>
<proteinExistence type="predicted"/>
<dbReference type="Proteomes" id="UP000295518">
    <property type="component" value="Unassembled WGS sequence"/>
</dbReference>
<accession>A0A4R6ICR4</accession>
<dbReference type="EMBL" id="SNWN01000013">
    <property type="protein sequence ID" value="TDO19772.1"/>
    <property type="molecule type" value="Genomic_DNA"/>
</dbReference>